<evidence type="ECO:0000256" key="8">
    <source>
        <dbReference type="SAM" id="MobiDB-lite"/>
    </source>
</evidence>
<dbReference type="Pfam" id="PF02472">
    <property type="entry name" value="ExbD"/>
    <property type="match status" value="1"/>
</dbReference>
<evidence type="ECO:0000256" key="1">
    <source>
        <dbReference type="ARBA" id="ARBA00004162"/>
    </source>
</evidence>
<keyword evidence="11" id="KW-1185">Reference proteome</keyword>
<keyword evidence="5 9" id="KW-1133">Transmembrane helix</keyword>
<organism evidence="10 11">
    <name type="scientific">Haoranjiania flava</name>
    <dbReference type="NCBI Taxonomy" id="1856322"/>
    <lineage>
        <taxon>Bacteria</taxon>
        <taxon>Pseudomonadati</taxon>
        <taxon>Bacteroidota</taxon>
        <taxon>Chitinophagia</taxon>
        <taxon>Chitinophagales</taxon>
        <taxon>Chitinophagaceae</taxon>
        <taxon>Haoranjiania</taxon>
    </lineage>
</organism>
<evidence type="ECO:0000256" key="5">
    <source>
        <dbReference type="ARBA" id="ARBA00022989"/>
    </source>
</evidence>
<comment type="caution">
    <text evidence="10">The sequence shown here is derived from an EMBL/GenBank/DDBJ whole genome shotgun (WGS) entry which is preliminary data.</text>
</comment>
<dbReference type="RefSeq" id="WP_263037424.1">
    <property type="nucleotide sequence ID" value="NZ_JAOTPL010000005.1"/>
</dbReference>
<keyword evidence="7" id="KW-0813">Transport</keyword>
<keyword evidence="4 7" id="KW-0812">Transmembrane</keyword>
<keyword evidence="3" id="KW-1003">Cell membrane</keyword>
<evidence type="ECO:0000256" key="2">
    <source>
        <dbReference type="ARBA" id="ARBA00005811"/>
    </source>
</evidence>
<reference evidence="10" key="1">
    <citation type="submission" date="2022-10" db="EMBL/GenBank/DDBJ databases">
        <authorList>
            <person name="Kim H.S."/>
            <person name="Kim J.-S."/>
            <person name="Suh M.K."/>
            <person name="Eom M.K."/>
            <person name="Lee J.-S."/>
        </authorList>
    </citation>
    <scope>NUCLEOTIDE SEQUENCE</scope>
    <source>
        <strain evidence="10">LIP-5</strain>
    </source>
</reference>
<dbReference type="PANTHER" id="PTHR30558:SF3">
    <property type="entry name" value="BIOPOLYMER TRANSPORT PROTEIN EXBD-RELATED"/>
    <property type="match status" value="1"/>
</dbReference>
<dbReference type="EMBL" id="JAOTPL010000005">
    <property type="protein sequence ID" value="MCU7693936.1"/>
    <property type="molecule type" value="Genomic_DNA"/>
</dbReference>
<keyword evidence="6 9" id="KW-0472">Membrane</keyword>
<evidence type="ECO:0000256" key="9">
    <source>
        <dbReference type="SAM" id="Phobius"/>
    </source>
</evidence>
<feature type="region of interest" description="Disordered" evidence="8">
    <location>
        <begin position="1"/>
        <end position="21"/>
    </location>
</feature>
<evidence type="ECO:0000256" key="6">
    <source>
        <dbReference type="ARBA" id="ARBA00023136"/>
    </source>
</evidence>
<accession>A0AAE3IMZ4</accession>
<comment type="subcellular location">
    <subcellularLocation>
        <location evidence="1">Cell membrane</location>
        <topology evidence="1">Single-pass membrane protein</topology>
    </subcellularLocation>
    <subcellularLocation>
        <location evidence="7">Cell membrane</location>
        <topology evidence="7">Single-pass type II membrane protein</topology>
    </subcellularLocation>
</comment>
<feature type="transmembrane region" description="Helical" evidence="9">
    <location>
        <begin position="36"/>
        <end position="58"/>
    </location>
</feature>
<gene>
    <name evidence="10" type="ORF">OD355_05325</name>
</gene>
<dbReference type="GO" id="GO:0005886">
    <property type="term" value="C:plasma membrane"/>
    <property type="evidence" value="ECO:0007669"/>
    <property type="project" value="UniProtKB-SubCell"/>
</dbReference>
<dbReference type="PANTHER" id="PTHR30558">
    <property type="entry name" value="EXBD MEMBRANE COMPONENT OF PMF-DRIVEN MACROMOLECULE IMPORT SYSTEM"/>
    <property type="match status" value="1"/>
</dbReference>
<dbReference type="AlphaFoldDB" id="A0AAE3IMZ4"/>
<dbReference type="GO" id="GO:0015031">
    <property type="term" value="P:protein transport"/>
    <property type="evidence" value="ECO:0007669"/>
    <property type="project" value="UniProtKB-KW"/>
</dbReference>
<sequence>MADLDTSAQDSKKKGPGVKKSAKKSLRVDLTPMVDLGFLLITFFVFTTTMSQPTGMFLNMPDDKVKPGEETLTAESGALTLLLGKNNHIYYYEGQLQDNFTNVKASSFKEIRDVILNKKKNTDPKNFMVIIKPGNESTYKNVVDILDEMAINDIDRYALINNVEESDQQAITLSDAANP</sequence>
<dbReference type="Proteomes" id="UP001209317">
    <property type="component" value="Unassembled WGS sequence"/>
</dbReference>
<evidence type="ECO:0000313" key="11">
    <source>
        <dbReference type="Proteomes" id="UP001209317"/>
    </source>
</evidence>
<evidence type="ECO:0000256" key="4">
    <source>
        <dbReference type="ARBA" id="ARBA00022692"/>
    </source>
</evidence>
<evidence type="ECO:0000256" key="3">
    <source>
        <dbReference type="ARBA" id="ARBA00022475"/>
    </source>
</evidence>
<protein>
    <submittedName>
        <fullName evidence="10">Biopolymer transporter ExbD</fullName>
    </submittedName>
</protein>
<proteinExistence type="inferred from homology"/>
<dbReference type="GO" id="GO:0022857">
    <property type="term" value="F:transmembrane transporter activity"/>
    <property type="evidence" value="ECO:0007669"/>
    <property type="project" value="InterPro"/>
</dbReference>
<comment type="similarity">
    <text evidence="2 7">Belongs to the ExbD/TolR family.</text>
</comment>
<evidence type="ECO:0000256" key="7">
    <source>
        <dbReference type="RuleBase" id="RU003879"/>
    </source>
</evidence>
<name>A0AAE3IMZ4_9BACT</name>
<dbReference type="InterPro" id="IPR003400">
    <property type="entry name" value="ExbD"/>
</dbReference>
<evidence type="ECO:0000313" key="10">
    <source>
        <dbReference type="EMBL" id="MCU7693936.1"/>
    </source>
</evidence>
<keyword evidence="7" id="KW-0653">Protein transport</keyword>